<evidence type="ECO:0000313" key="3">
    <source>
        <dbReference type="Proteomes" id="UP000821837"/>
    </source>
</evidence>
<dbReference type="AlphaFoldDB" id="A0A9D4QEW6"/>
<name>A0A9D4QEW6_RHISA</name>
<feature type="compositionally biased region" description="Basic and acidic residues" evidence="1">
    <location>
        <begin position="41"/>
        <end position="51"/>
    </location>
</feature>
<organism evidence="2 3">
    <name type="scientific">Rhipicephalus sanguineus</name>
    <name type="common">Brown dog tick</name>
    <name type="synonym">Ixodes sanguineus</name>
    <dbReference type="NCBI Taxonomy" id="34632"/>
    <lineage>
        <taxon>Eukaryota</taxon>
        <taxon>Metazoa</taxon>
        <taxon>Ecdysozoa</taxon>
        <taxon>Arthropoda</taxon>
        <taxon>Chelicerata</taxon>
        <taxon>Arachnida</taxon>
        <taxon>Acari</taxon>
        <taxon>Parasitiformes</taxon>
        <taxon>Ixodida</taxon>
        <taxon>Ixodoidea</taxon>
        <taxon>Ixodidae</taxon>
        <taxon>Rhipicephalinae</taxon>
        <taxon>Rhipicephalus</taxon>
        <taxon>Rhipicephalus</taxon>
    </lineage>
</organism>
<reference evidence="2" key="2">
    <citation type="submission" date="2021-09" db="EMBL/GenBank/DDBJ databases">
        <authorList>
            <person name="Jia N."/>
            <person name="Wang J."/>
            <person name="Shi W."/>
            <person name="Du L."/>
            <person name="Sun Y."/>
            <person name="Zhan W."/>
            <person name="Jiang J."/>
            <person name="Wang Q."/>
            <person name="Zhang B."/>
            <person name="Ji P."/>
            <person name="Sakyi L.B."/>
            <person name="Cui X."/>
            <person name="Yuan T."/>
            <person name="Jiang B."/>
            <person name="Yang W."/>
            <person name="Lam T.T.-Y."/>
            <person name="Chang Q."/>
            <person name="Ding S."/>
            <person name="Wang X."/>
            <person name="Zhu J."/>
            <person name="Ruan X."/>
            <person name="Zhao L."/>
            <person name="Wei J."/>
            <person name="Que T."/>
            <person name="Du C."/>
            <person name="Cheng J."/>
            <person name="Dai P."/>
            <person name="Han X."/>
            <person name="Huang E."/>
            <person name="Gao Y."/>
            <person name="Liu J."/>
            <person name="Shao H."/>
            <person name="Ye R."/>
            <person name="Li L."/>
            <person name="Wei W."/>
            <person name="Wang X."/>
            <person name="Wang C."/>
            <person name="Huo Q."/>
            <person name="Li W."/>
            <person name="Guo W."/>
            <person name="Chen H."/>
            <person name="Chen S."/>
            <person name="Zhou L."/>
            <person name="Zhou L."/>
            <person name="Ni X."/>
            <person name="Tian J."/>
            <person name="Zhou Y."/>
            <person name="Sheng Y."/>
            <person name="Liu T."/>
            <person name="Pan Y."/>
            <person name="Xia L."/>
            <person name="Li J."/>
            <person name="Zhao F."/>
            <person name="Cao W."/>
        </authorList>
    </citation>
    <scope>NUCLEOTIDE SEQUENCE</scope>
    <source>
        <strain evidence="2">Rsan-2018</strain>
        <tissue evidence="2">Larvae</tissue>
    </source>
</reference>
<gene>
    <name evidence="2" type="ORF">HPB52_006642</name>
</gene>
<evidence type="ECO:0000256" key="1">
    <source>
        <dbReference type="SAM" id="MobiDB-lite"/>
    </source>
</evidence>
<proteinExistence type="predicted"/>
<feature type="region of interest" description="Disordered" evidence="1">
    <location>
        <begin position="1"/>
        <end position="68"/>
    </location>
</feature>
<dbReference type="EMBL" id="JABSTV010001246">
    <property type="protein sequence ID" value="KAH7975904.1"/>
    <property type="molecule type" value="Genomic_DNA"/>
</dbReference>
<accession>A0A9D4QEW6</accession>
<dbReference type="Proteomes" id="UP000821837">
    <property type="component" value="Chromosome 10"/>
</dbReference>
<feature type="compositionally biased region" description="Polar residues" evidence="1">
    <location>
        <begin position="15"/>
        <end position="28"/>
    </location>
</feature>
<evidence type="ECO:0000313" key="2">
    <source>
        <dbReference type="EMBL" id="KAH7975904.1"/>
    </source>
</evidence>
<feature type="region of interest" description="Disordered" evidence="1">
    <location>
        <begin position="154"/>
        <end position="203"/>
    </location>
</feature>
<reference evidence="2" key="1">
    <citation type="journal article" date="2020" name="Cell">
        <title>Large-Scale Comparative Analyses of Tick Genomes Elucidate Their Genetic Diversity and Vector Capacities.</title>
        <authorList>
            <consortium name="Tick Genome and Microbiome Consortium (TIGMIC)"/>
            <person name="Jia N."/>
            <person name="Wang J."/>
            <person name="Shi W."/>
            <person name="Du L."/>
            <person name="Sun Y."/>
            <person name="Zhan W."/>
            <person name="Jiang J.F."/>
            <person name="Wang Q."/>
            <person name="Zhang B."/>
            <person name="Ji P."/>
            <person name="Bell-Sakyi L."/>
            <person name="Cui X.M."/>
            <person name="Yuan T.T."/>
            <person name="Jiang B.G."/>
            <person name="Yang W.F."/>
            <person name="Lam T.T."/>
            <person name="Chang Q.C."/>
            <person name="Ding S.J."/>
            <person name="Wang X.J."/>
            <person name="Zhu J.G."/>
            <person name="Ruan X.D."/>
            <person name="Zhao L."/>
            <person name="Wei J.T."/>
            <person name="Ye R.Z."/>
            <person name="Que T.C."/>
            <person name="Du C.H."/>
            <person name="Zhou Y.H."/>
            <person name="Cheng J.X."/>
            <person name="Dai P.F."/>
            <person name="Guo W.B."/>
            <person name="Han X.H."/>
            <person name="Huang E.J."/>
            <person name="Li L.F."/>
            <person name="Wei W."/>
            <person name="Gao Y.C."/>
            <person name="Liu J.Z."/>
            <person name="Shao H.Z."/>
            <person name="Wang X."/>
            <person name="Wang C.C."/>
            <person name="Yang T.C."/>
            <person name="Huo Q.B."/>
            <person name="Li W."/>
            <person name="Chen H.Y."/>
            <person name="Chen S.E."/>
            <person name="Zhou L.G."/>
            <person name="Ni X.B."/>
            <person name="Tian J.H."/>
            <person name="Sheng Y."/>
            <person name="Liu T."/>
            <person name="Pan Y.S."/>
            <person name="Xia L.Y."/>
            <person name="Li J."/>
            <person name="Zhao F."/>
            <person name="Cao W.C."/>
        </authorList>
    </citation>
    <scope>NUCLEOTIDE SEQUENCE</scope>
    <source>
        <strain evidence="2">Rsan-2018</strain>
    </source>
</reference>
<protein>
    <submittedName>
        <fullName evidence="2">Uncharacterized protein</fullName>
    </submittedName>
</protein>
<feature type="compositionally biased region" description="Basic and acidic residues" evidence="1">
    <location>
        <begin position="1"/>
        <end position="12"/>
    </location>
</feature>
<keyword evidence="3" id="KW-1185">Reference proteome</keyword>
<sequence>MSAPKENAKKDNGSVVATPTSRCASTAHGTAKNRRVATATAKKEAVSERAVSRQVMKPAKSASAGYQTTMLDTEQLDSLLKDIPASDAANGNAAEDHGDSAVKGVLRGKTVSASTGPVKVVATEHHRVVTDEIGYDAPREDTTTTSFEAHVRMRMSRPRVPEGKAVVSPRLEDQMHGRGAATSQVNQRSSSRHSASGRSSRAACPDCGGFSCDVADAQTATTFCETLARALSGEQHATKRH</sequence>
<feature type="compositionally biased region" description="Low complexity" evidence="1">
    <location>
        <begin position="188"/>
        <end position="203"/>
    </location>
</feature>
<comment type="caution">
    <text evidence="2">The sequence shown here is derived from an EMBL/GenBank/DDBJ whole genome shotgun (WGS) entry which is preliminary data.</text>
</comment>